<evidence type="ECO:0000313" key="2">
    <source>
        <dbReference type="EMBL" id="MPD00546.1"/>
    </source>
</evidence>
<feature type="region of interest" description="Disordered" evidence="1">
    <location>
        <begin position="41"/>
        <end position="65"/>
    </location>
</feature>
<dbReference type="AlphaFoldDB" id="A0A5B7K0X8"/>
<dbReference type="Proteomes" id="UP000324222">
    <property type="component" value="Unassembled WGS sequence"/>
</dbReference>
<protein>
    <submittedName>
        <fullName evidence="2">Uncharacterized protein</fullName>
    </submittedName>
</protein>
<proteinExistence type="predicted"/>
<accession>A0A5B7K0X8</accession>
<comment type="caution">
    <text evidence="2">The sequence shown here is derived from an EMBL/GenBank/DDBJ whole genome shotgun (WGS) entry which is preliminary data.</text>
</comment>
<evidence type="ECO:0000256" key="1">
    <source>
        <dbReference type="SAM" id="MobiDB-lite"/>
    </source>
</evidence>
<keyword evidence="3" id="KW-1185">Reference proteome</keyword>
<organism evidence="2 3">
    <name type="scientific">Portunus trituberculatus</name>
    <name type="common">Swimming crab</name>
    <name type="synonym">Neptunus trituberculatus</name>
    <dbReference type="NCBI Taxonomy" id="210409"/>
    <lineage>
        <taxon>Eukaryota</taxon>
        <taxon>Metazoa</taxon>
        <taxon>Ecdysozoa</taxon>
        <taxon>Arthropoda</taxon>
        <taxon>Crustacea</taxon>
        <taxon>Multicrustacea</taxon>
        <taxon>Malacostraca</taxon>
        <taxon>Eumalacostraca</taxon>
        <taxon>Eucarida</taxon>
        <taxon>Decapoda</taxon>
        <taxon>Pleocyemata</taxon>
        <taxon>Brachyura</taxon>
        <taxon>Eubrachyura</taxon>
        <taxon>Portunoidea</taxon>
        <taxon>Portunidae</taxon>
        <taxon>Portuninae</taxon>
        <taxon>Portunus</taxon>
    </lineage>
</organism>
<evidence type="ECO:0000313" key="3">
    <source>
        <dbReference type="Proteomes" id="UP000324222"/>
    </source>
</evidence>
<dbReference type="EMBL" id="VSRR010123430">
    <property type="protein sequence ID" value="MPD00546.1"/>
    <property type="molecule type" value="Genomic_DNA"/>
</dbReference>
<gene>
    <name evidence="2" type="ORF">E2C01_096024</name>
</gene>
<reference evidence="2 3" key="1">
    <citation type="submission" date="2019-05" db="EMBL/GenBank/DDBJ databases">
        <title>Another draft genome of Portunus trituberculatus and its Hox gene families provides insights of decapod evolution.</title>
        <authorList>
            <person name="Jeong J.-H."/>
            <person name="Song I."/>
            <person name="Kim S."/>
            <person name="Choi T."/>
            <person name="Kim D."/>
            <person name="Ryu S."/>
            <person name="Kim W."/>
        </authorList>
    </citation>
    <scope>NUCLEOTIDE SEQUENCE [LARGE SCALE GENOMIC DNA]</scope>
    <source>
        <tissue evidence="2">Muscle</tissue>
    </source>
</reference>
<name>A0A5B7K0X8_PORTR</name>
<sequence length="79" mass="8611">MAERCTDAGGAGRTARSAPLYFGCLLTYSKSIQCLKRGVADNKGSRHHRESCLSREDDRSNGSRRCETRRGCTIAAGET</sequence>